<evidence type="ECO:0000256" key="1">
    <source>
        <dbReference type="ARBA" id="ARBA00004651"/>
    </source>
</evidence>
<dbReference type="PANTHER" id="PTHR30572:SF18">
    <property type="entry name" value="ABC-TYPE MACROLIDE FAMILY EXPORT SYSTEM PERMEASE COMPONENT 2"/>
    <property type="match status" value="1"/>
</dbReference>
<keyword evidence="5 6" id="KW-0472">Membrane</keyword>
<keyword evidence="3 6" id="KW-0812">Transmembrane</keyword>
<evidence type="ECO:0000256" key="2">
    <source>
        <dbReference type="ARBA" id="ARBA00022475"/>
    </source>
</evidence>
<feature type="domain" description="ABC3 transporter permease C-terminal" evidence="7">
    <location>
        <begin position="691"/>
        <end position="803"/>
    </location>
</feature>
<keyword evidence="10" id="KW-1185">Reference proteome</keyword>
<feature type="transmembrane region" description="Helical" evidence="6">
    <location>
        <begin position="422"/>
        <end position="447"/>
    </location>
</feature>
<organism evidence="9 10">
    <name type="scientific">Thalassotalea nanhaiensis</name>
    <dbReference type="NCBI Taxonomy" id="3065648"/>
    <lineage>
        <taxon>Bacteria</taxon>
        <taxon>Pseudomonadati</taxon>
        <taxon>Pseudomonadota</taxon>
        <taxon>Gammaproteobacteria</taxon>
        <taxon>Alteromonadales</taxon>
        <taxon>Colwelliaceae</taxon>
        <taxon>Thalassotalea</taxon>
    </lineage>
</organism>
<evidence type="ECO:0000259" key="8">
    <source>
        <dbReference type="Pfam" id="PF12704"/>
    </source>
</evidence>
<feature type="transmembrane region" description="Helical" evidence="6">
    <location>
        <begin position="378"/>
        <end position="401"/>
    </location>
</feature>
<reference evidence="10" key="1">
    <citation type="submission" date="2023-09" db="EMBL/GenBank/DDBJ databases">
        <authorList>
            <person name="Li S."/>
            <person name="Li X."/>
            <person name="Zhang C."/>
            <person name="Zhao Z."/>
        </authorList>
    </citation>
    <scope>NUCLEOTIDE SEQUENCE [LARGE SCALE GENOMIC DNA]</scope>
    <source>
        <strain evidence="10">SQ345</strain>
    </source>
</reference>
<evidence type="ECO:0000256" key="6">
    <source>
        <dbReference type="SAM" id="Phobius"/>
    </source>
</evidence>
<dbReference type="Pfam" id="PF12704">
    <property type="entry name" value="MacB_PCD"/>
    <property type="match status" value="2"/>
</dbReference>
<dbReference type="EMBL" id="CP134146">
    <property type="protein sequence ID" value="WNC67496.1"/>
    <property type="molecule type" value="Genomic_DNA"/>
</dbReference>
<dbReference type="PANTHER" id="PTHR30572">
    <property type="entry name" value="MEMBRANE COMPONENT OF TRANSPORTER-RELATED"/>
    <property type="match status" value="1"/>
</dbReference>
<dbReference type="Pfam" id="PF02687">
    <property type="entry name" value="FtsX"/>
    <property type="match status" value="2"/>
</dbReference>
<feature type="domain" description="MacB-like periplasmic core" evidence="8">
    <location>
        <begin position="462"/>
        <end position="616"/>
    </location>
</feature>
<name>A0ABY9TFP6_9GAMM</name>
<evidence type="ECO:0000313" key="9">
    <source>
        <dbReference type="EMBL" id="WNC67496.1"/>
    </source>
</evidence>
<feature type="transmembrane region" description="Helical" evidence="6">
    <location>
        <begin position="775"/>
        <end position="796"/>
    </location>
</feature>
<gene>
    <name evidence="9" type="ORF">RI845_13335</name>
</gene>
<keyword evidence="2" id="KW-1003">Cell membrane</keyword>
<feature type="transmembrane region" description="Helical" evidence="6">
    <location>
        <begin position="20"/>
        <end position="41"/>
    </location>
</feature>
<feature type="domain" description="MacB-like periplasmic core" evidence="8">
    <location>
        <begin position="21"/>
        <end position="242"/>
    </location>
</feature>
<sequence>MFQNYIKIAIRALAKNKLYAAINVIGLAIGLTVYLFGGIIAEYEKNHDTMYENHQRTYTVGSIMSPTANIGVKELDNTYSAMGPLIGAELEELDAFARTIRRGYLLTIGDNHFHETVKFTDKELLDIFNFNYIAGDAKALVDPKGLVLTRDTAMKFFGRTDVVGETVLLNHEFDLHVTAVIEEIPQNSHFNSSFISGAVTMFAPLEALNRIDDWDLAGNWNNISGGNQVYVMTKEVMPLDELNLKLNAIFDRHVEPEMKEKFMASLNAHHLKDTNVAIWDMVGMPVIESIQILGVLVLIIAIVNYTNLATAQSIGRAKEVGLRKTLGAKRRQLMMQFLTESMTIAFISMILAIVFLELLVPQFNNATDKVVMLDYIGLLPWLLTTTVIVGLIAGAYPSYLITKTTPIDALRDLNGKGAKGSFFRSLMIGTQFMLSIFMLALVMIVFFQNEKVQESSNIYPKDEVLVLEKMSVESIRKRENTLRNELLQLPDISSVTFTAQVPFEQSNSQREVSRVKGDENSDVQANINEVDHDFLKTFDVPLVAGRDFSRDVLGDERRDIENRRANVIVNVLLTKKLGYTTPEEAVGETFWGEQSEEVESFQYDIVGVMEDQNLLGLHNKMKAWIFINNPVPHRYGAIRIRKGASANIISEIEEAWKRVLPDYPIQHKFLDGLFAQIYQIYKTMNGVLAGFAGIALLLALIGLFGLAAFMARSRTKEIGIRKVMGASLPQIVKLLLWQFSKPVMWAIIFALPLAYFTSNMYLQFFAERIDLQIPIILMSGIIAVGLAWIVIALHAFKVARANPISALRYE</sequence>
<feature type="transmembrane region" description="Helical" evidence="6">
    <location>
        <begin position="731"/>
        <end position="755"/>
    </location>
</feature>
<evidence type="ECO:0000256" key="4">
    <source>
        <dbReference type="ARBA" id="ARBA00022989"/>
    </source>
</evidence>
<dbReference type="InterPro" id="IPR025857">
    <property type="entry name" value="MacB_PCD"/>
</dbReference>
<dbReference type="InterPro" id="IPR050250">
    <property type="entry name" value="Macrolide_Exporter_MacB"/>
</dbReference>
<proteinExistence type="predicted"/>
<dbReference type="RefSeq" id="WP_348386655.1">
    <property type="nucleotide sequence ID" value="NZ_CP134146.1"/>
</dbReference>
<comment type="subcellular location">
    <subcellularLocation>
        <location evidence="1">Cell membrane</location>
        <topology evidence="1">Multi-pass membrane protein</topology>
    </subcellularLocation>
</comment>
<feature type="domain" description="ABC3 transporter permease C-terminal" evidence="7">
    <location>
        <begin position="293"/>
        <end position="406"/>
    </location>
</feature>
<accession>A0ABY9TFP6</accession>
<keyword evidence="4 6" id="KW-1133">Transmembrane helix</keyword>
<evidence type="ECO:0000256" key="5">
    <source>
        <dbReference type="ARBA" id="ARBA00023136"/>
    </source>
</evidence>
<evidence type="ECO:0000256" key="3">
    <source>
        <dbReference type="ARBA" id="ARBA00022692"/>
    </source>
</evidence>
<evidence type="ECO:0000313" key="10">
    <source>
        <dbReference type="Proteomes" id="UP001248581"/>
    </source>
</evidence>
<dbReference type="InterPro" id="IPR003838">
    <property type="entry name" value="ABC3_permease_C"/>
</dbReference>
<feature type="transmembrane region" description="Helical" evidence="6">
    <location>
        <begin position="290"/>
        <end position="308"/>
    </location>
</feature>
<feature type="transmembrane region" description="Helical" evidence="6">
    <location>
        <begin position="337"/>
        <end position="358"/>
    </location>
</feature>
<protein>
    <submittedName>
        <fullName evidence="9">FtsX-like permease family protein</fullName>
    </submittedName>
</protein>
<dbReference type="Proteomes" id="UP001248581">
    <property type="component" value="Chromosome"/>
</dbReference>
<feature type="transmembrane region" description="Helical" evidence="6">
    <location>
        <begin position="687"/>
        <end position="710"/>
    </location>
</feature>
<evidence type="ECO:0000259" key="7">
    <source>
        <dbReference type="Pfam" id="PF02687"/>
    </source>
</evidence>